<keyword evidence="4" id="KW-0406">Ion transport</keyword>
<dbReference type="InterPro" id="IPR015449">
    <property type="entry name" value="K_chnl_Ca-activ_SK"/>
</dbReference>
<dbReference type="Proteomes" id="UP000562027">
    <property type="component" value="Unassembled WGS sequence"/>
</dbReference>
<keyword evidence="4" id="KW-0407">Ion channel</keyword>
<reference evidence="4 5" key="1">
    <citation type="submission" date="2020-08" db="EMBL/GenBank/DDBJ databases">
        <title>Functional genomics of gut bacteria from endangered species of beetles.</title>
        <authorList>
            <person name="Carlos-Shanley C."/>
        </authorList>
    </citation>
    <scope>NUCLEOTIDE SEQUENCE [LARGE SCALE GENOMIC DNA]</scope>
    <source>
        <strain evidence="4 5">S00239</strain>
    </source>
</reference>
<keyword evidence="4" id="KW-0813">Transport</keyword>
<evidence type="ECO:0000256" key="1">
    <source>
        <dbReference type="SAM" id="Coils"/>
    </source>
</evidence>
<keyword evidence="5" id="KW-1185">Reference proteome</keyword>
<dbReference type="InterPro" id="IPR013099">
    <property type="entry name" value="K_chnl_dom"/>
</dbReference>
<keyword evidence="2" id="KW-0812">Transmembrane</keyword>
<dbReference type="AlphaFoldDB" id="A0A840LEB4"/>
<evidence type="ECO:0000256" key="2">
    <source>
        <dbReference type="SAM" id="Phobius"/>
    </source>
</evidence>
<feature type="transmembrane region" description="Helical" evidence="2">
    <location>
        <begin position="147"/>
        <end position="168"/>
    </location>
</feature>
<feature type="transmembrane region" description="Helical" evidence="2">
    <location>
        <begin position="57"/>
        <end position="78"/>
    </location>
</feature>
<dbReference type="PANTHER" id="PTHR10153">
    <property type="entry name" value="SMALL CONDUCTANCE CALCIUM-ACTIVATED POTASSIUM CHANNEL"/>
    <property type="match status" value="1"/>
</dbReference>
<feature type="transmembrane region" description="Helical" evidence="2">
    <location>
        <begin position="116"/>
        <end position="135"/>
    </location>
</feature>
<evidence type="ECO:0000313" key="4">
    <source>
        <dbReference type="EMBL" id="MBB4844538.1"/>
    </source>
</evidence>
<name>A0A840LEB4_9BURK</name>
<dbReference type="GO" id="GO:0016286">
    <property type="term" value="F:small conductance calcium-activated potassium channel activity"/>
    <property type="evidence" value="ECO:0007669"/>
    <property type="project" value="InterPro"/>
</dbReference>
<dbReference type="SUPFAM" id="SSF81324">
    <property type="entry name" value="Voltage-gated potassium channels"/>
    <property type="match status" value="1"/>
</dbReference>
<feature type="transmembrane region" description="Helical" evidence="2">
    <location>
        <begin position="203"/>
        <end position="228"/>
    </location>
</feature>
<feature type="transmembrane region" description="Helical" evidence="2">
    <location>
        <begin position="33"/>
        <end position="51"/>
    </location>
</feature>
<evidence type="ECO:0000313" key="5">
    <source>
        <dbReference type="Proteomes" id="UP000562027"/>
    </source>
</evidence>
<dbReference type="EMBL" id="JACHLP010000006">
    <property type="protein sequence ID" value="MBB4844538.1"/>
    <property type="molecule type" value="Genomic_DNA"/>
</dbReference>
<evidence type="ECO:0000259" key="3">
    <source>
        <dbReference type="Pfam" id="PF07885"/>
    </source>
</evidence>
<keyword evidence="2" id="KW-1133">Transmembrane helix</keyword>
<dbReference type="Pfam" id="PF07885">
    <property type="entry name" value="Ion_trans_2"/>
    <property type="match status" value="1"/>
</dbReference>
<gene>
    <name evidence="4" type="ORF">HNP55_003082</name>
</gene>
<keyword evidence="1" id="KW-0175">Coiled coil</keyword>
<dbReference type="RefSeq" id="WP_184301081.1">
    <property type="nucleotide sequence ID" value="NZ_JACHLP010000006.1"/>
</dbReference>
<dbReference type="GO" id="GO:0016020">
    <property type="term" value="C:membrane"/>
    <property type="evidence" value="ECO:0007669"/>
    <property type="project" value="InterPro"/>
</dbReference>
<feature type="domain" description="Potassium channel" evidence="3">
    <location>
        <begin position="154"/>
        <end position="226"/>
    </location>
</feature>
<dbReference type="Gene3D" id="1.10.287.70">
    <property type="match status" value="1"/>
</dbReference>
<organism evidence="4 5">
    <name type="scientific">Roseateles oligotrophus</name>
    <dbReference type="NCBI Taxonomy" id="1769250"/>
    <lineage>
        <taxon>Bacteria</taxon>
        <taxon>Pseudomonadati</taxon>
        <taxon>Pseudomonadota</taxon>
        <taxon>Betaproteobacteria</taxon>
        <taxon>Burkholderiales</taxon>
        <taxon>Sphaerotilaceae</taxon>
        <taxon>Roseateles</taxon>
    </lineage>
</organism>
<proteinExistence type="predicted"/>
<accession>A0A840LEB4</accession>
<feature type="transmembrane region" description="Helical" evidence="2">
    <location>
        <begin position="90"/>
        <end position="110"/>
    </location>
</feature>
<feature type="coiled-coil region" evidence="1">
    <location>
        <begin position="240"/>
        <end position="267"/>
    </location>
</feature>
<protein>
    <submittedName>
        <fullName evidence="4">Voltage-gated potassium channel</fullName>
    </submittedName>
</protein>
<comment type="caution">
    <text evidence="4">The sequence shown here is derived from an EMBL/GenBank/DDBJ whole genome shotgun (WGS) entry which is preliminary data.</text>
</comment>
<keyword evidence="2" id="KW-0472">Membrane</keyword>
<sequence>MPQQRKAPHLTTRSWGLALPPALNSAAGRAEKAWRWPVLIALLCTIPAFYIELLENLPTPLAVAIYLIAAAMTAASLWRVARKLSHPRQYLRSNALDLILVLGLLTAALIPPSAASPASLAIRLFVSMLTLLRMVWAIKSWVTRGGLGYLLTLALLVLGFCGVGFWALEPRAHSLSDGLWLAFTTAATVGYGDIVPTTPAAKIFAVFVVLLGYAVLSLVTAAIAAMWVESAERHLEQDILRDMHTQLRSVHEELASIKEELAAVRKAGRE</sequence>